<accession>A0A316HRS2</accession>
<feature type="domain" description="DUF4397" evidence="2">
    <location>
        <begin position="38"/>
        <end position="148"/>
    </location>
</feature>
<evidence type="ECO:0000313" key="4">
    <source>
        <dbReference type="Proteomes" id="UP000245678"/>
    </source>
</evidence>
<dbReference type="Pfam" id="PF14344">
    <property type="entry name" value="DUF4397"/>
    <property type="match status" value="1"/>
</dbReference>
<name>A0A316HRS2_9SPHI</name>
<evidence type="ECO:0000259" key="2">
    <source>
        <dbReference type="Pfam" id="PF14344"/>
    </source>
</evidence>
<dbReference type="EMBL" id="QGHA01000004">
    <property type="protein sequence ID" value="PWK77602.1"/>
    <property type="molecule type" value="Genomic_DNA"/>
</dbReference>
<feature type="signal peptide" evidence="1">
    <location>
        <begin position="1"/>
        <end position="19"/>
    </location>
</feature>
<organism evidence="3 4">
    <name type="scientific">Mucilaginibacter oryzae</name>
    <dbReference type="NCBI Taxonomy" id="468058"/>
    <lineage>
        <taxon>Bacteria</taxon>
        <taxon>Pseudomonadati</taxon>
        <taxon>Bacteroidota</taxon>
        <taxon>Sphingobacteriia</taxon>
        <taxon>Sphingobacteriales</taxon>
        <taxon>Sphingobacteriaceae</taxon>
        <taxon>Mucilaginibacter</taxon>
    </lineage>
</organism>
<dbReference type="PROSITE" id="PS51257">
    <property type="entry name" value="PROKAR_LIPOPROTEIN"/>
    <property type="match status" value="1"/>
</dbReference>
<sequence>MNIKVKALLITAAVASCLAACKKNTNDKPDAASDVSGLNVINATFNDVNVYLNGNRINQTSTYYPGGTLGYLSVKSGTQNYSAKINGTGIELFSIPMTLSKDSVYSFYVAGTTADMAFKTTDVLVSDTGSSPQAKIRLVNASPDGGNFSMHFEGSADTNKFPGVPFKTTTNFVLVKPGVHNIALYANGQLTAVMRDTVLLSGGKVYTYYGFGNKTTGLGAGVFNNK</sequence>
<gene>
    <name evidence="3" type="ORF">LX99_02479</name>
</gene>
<dbReference type="Proteomes" id="UP000245678">
    <property type="component" value="Unassembled WGS sequence"/>
</dbReference>
<dbReference type="RefSeq" id="WP_109608152.1">
    <property type="nucleotide sequence ID" value="NZ_QGHA01000004.1"/>
</dbReference>
<dbReference type="AlphaFoldDB" id="A0A316HRS2"/>
<keyword evidence="1" id="KW-0732">Signal</keyword>
<reference evidence="3 4" key="1">
    <citation type="submission" date="2018-05" db="EMBL/GenBank/DDBJ databases">
        <title>Genomic Encyclopedia of Archaeal and Bacterial Type Strains, Phase II (KMG-II): from individual species to whole genera.</title>
        <authorList>
            <person name="Goeker M."/>
        </authorList>
    </citation>
    <scope>NUCLEOTIDE SEQUENCE [LARGE SCALE GENOMIC DNA]</scope>
    <source>
        <strain evidence="3 4">DSM 19975</strain>
    </source>
</reference>
<comment type="caution">
    <text evidence="3">The sequence shown here is derived from an EMBL/GenBank/DDBJ whole genome shotgun (WGS) entry which is preliminary data.</text>
</comment>
<keyword evidence="4" id="KW-1185">Reference proteome</keyword>
<evidence type="ECO:0000256" key="1">
    <source>
        <dbReference type="SAM" id="SignalP"/>
    </source>
</evidence>
<protein>
    <submittedName>
        <fullName evidence="3">Uncharacterized protein DUF4397</fullName>
    </submittedName>
</protein>
<evidence type="ECO:0000313" key="3">
    <source>
        <dbReference type="EMBL" id="PWK77602.1"/>
    </source>
</evidence>
<dbReference type="InterPro" id="IPR025510">
    <property type="entry name" value="DUF4397"/>
</dbReference>
<feature type="chain" id="PRO_5016359460" evidence="1">
    <location>
        <begin position="20"/>
        <end position="226"/>
    </location>
</feature>
<proteinExistence type="predicted"/>